<evidence type="ECO:0000259" key="4">
    <source>
        <dbReference type="SMART" id="SM00849"/>
    </source>
</evidence>
<keyword evidence="5" id="KW-0378">Hydrolase</keyword>
<comment type="function">
    <text evidence="2">Counteracts the endogenous Pycsar antiviral defense system. Phosphodiesterase that enables metal-dependent hydrolysis of host cyclic nucleotide Pycsar defense signals such as cCMP and cUMP.</text>
</comment>
<name>A0A0F7EGT9_BRELA</name>
<comment type="catalytic activity">
    <reaction evidence="3">
        <text>3',5'-cyclic UMP + H2O = UMP + H(+)</text>
        <dbReference type="Rhea" id="RHEA:70575"/>
        <dbReference type="ChEBI" id="CHEBI:15377"/>
        <dbReference type="ChEBI" id="CHEBI:15378"/>
        <dbReference type="ChEBI" id="CHEBI:57865"/>
        <dbReference type="ChEBI" id="CHEBI:184387"/>
    </reaction>
    <physiologicalReaction direction="left-to-right" evidence="3">
        <dbReference type="Rhea" id="RHEA:70576"/>
    </physiologicalReaction>
</comment>
<accession>A0A0F7EGT9</accession>
<dbReference type="EMBL" id="CP011074">
    <property type="protein sequence ID" value="AKF94110.1"/>
    <property type="molecule type" value="Genomic_DNA"/>
</dbReference>
<evidence type="ECO:0000256" key="2">
    <source>
        <dbReference type="ARBA" id="ARBA00034301"/>
    </source>
</evidence>
<protein>
    <submittedName>
        <fullName evidence="5">Hydrolase glyoxylase</fullName>
    </submittedName>
</protein>
<comment type="catalytic activity">
    <reaction evidence="1">
        <text>3',5'-cyclic CMP + H2O = CMP + H(+)</text>
        <dbReference type="Rhea" id="RHEA:72675"/>
        <dbReference type="ChEBI" id="CHEBI:15377"/>
        <dbReference type="ChEBI" id="CHEBI:15378"/>
        <dbReference type="ChEBI" id="CHEBI:58003"/>
        <dbReference type="ChEBI" id="CHEBI:60377"/>
    </reaction>
    <physiologicalReaction direction="left-to-right" evidence="1">
        <dbReference type="Rhea" id="RHEA:72676"/>
    </physiologicalReaction>
</comment>
<dbReference type="GO" id="GO:0016787">
    <property type="term" value="F:hydrolase activity"/>
    <property type="evidence" value="ECO:0007669"/>
    <property type="project" value="UniProtKB-KW"/>
</dbReference>
<evidence type="ECO:0000256" key="1">
    <source>
        <dbReference type="ARBA" id="ARBA00034221"/>
    </source>
</evidence>
<dbReference type="SUPFAM" id="SSF56281">
    <property type="entry name" value="Metallo-hydrolase/oxidoreductase"/>
    <property type="match status" value="1"/>
</dbReference>
<dbReference type="Pfam" id="PF00753">
    <property type="entry name" value="Lactamase_B"/>
    <property type="match status" value="1"/>
</dbReference>
<dbReference type="PANTHER" id="PTHR23131">
    <property type="entry name" value="ENDORIBONUCLEASE LACTB2"/>
    <property type="match status" value="1"/>
</dbReference>
<reference evidence="5" key="1">
    <citation type="submission" date="2015-03" db="EMBL/GenBank/DDBJ databases">
        <title>MIGS Cultured Bacterial/Archaeal sample from Brevibacillus laterosporus.</title>
        <authorList>
            <person name="Zeng D."/>
            <person name="Zhu L."/>
            <person name="Dong G."/>
            <person name="Ye W."/>
            <person name="Ren D."/>
            <person name="Wu L."/>
            <person name="Xu J."/>
            <person name="Li G."/>
            <person name="Guo L."/>
        </authorList>
    </citation>
    <scope>NUCLEOTIDE SEQUENCE</scope>
    <source>
        <strain evidence="5">B9</strain>
    </source>
</reference>
<dbReference type="InterPro" id="IPR036866">
    <property type="entry name" value="RibonucZ/Hydroxyglut_hydro"/>
</dbReference>
<dbReference type="InterPro" id="IPR001279">
    <property type="entry name" value="Metallo-B-lactamas"/>
</dbReference>
<dbReference type="RefSeq" id="WP_031413138.1">
    <property type="nucleotide sequence ID" value="NZ_CP011074.1"/>
</dbReference>
<dbReference type="AlphaFoldDB" id="A0A0F7EGT9"/>
<sequence>MSAVSKKNRLSKAATEIAKGVYQISLPTPFTVGDVNVYVMEGQECITLVDVGPLTEEAWSSLENGLASIGYRLEDVGQIVLTHHHVDHIGQLEKVKHLSQAKVYAHPLAAPYVEQDEEFMQFHDEFFITLYKECGLPEELLSVVEKFRGMMATFQEKSKVDESLVHEHALPHFPEWQVLFTPGHSQSHLSLYRASDQLLIAGDHLISSISSNAFIEPPRDRSMTRPLTLVQYRTALEMCAGMDIKLVVSGHGEPIENSRELIFERLQKTWERTNAIRRFLLDGPKTAFELAVLLFPLLYLKELPLVISETLGHIDLLVMVHQIHVQNKEGVLYYSL</sequence>
<dbReference type="PANTHER" id="PTHR23131:SF4">
    <property type="entry name" value="METALLO-BETA-LACTAMASE SUPERFAMILY POTEIN"/>
    <property type="match status" value="1"/>
</dbReference>
<dbReference type="Gene3D" id="3.60.15.10">
    <property type="entry name" value="Ribonuclease Z/Hydroxyacylglutathione hydrolase-like"/>
    <property type="match status" value="1"/>
</dbReference>
<evidence type="ECO:0000256" key="3">
    <source>
        <dbReference type="ARBA" id="ARBA00048505"/>
    </source>
</evidence>
<organism evidence="5">
    <name type="scientific">Brevibacillus laterosporus</name>
    <name type="common">Bacillus laterosporus</name>
    <dbReference type="NCBI Taxonomy" id="1465"/>
    <lineage>
        <taxon>Bacteria</taxon>
        <taxon>Bacillati</taxon>
        <taxon>Bacillota</taxon>
        <taxon>Bacilli</taxon>
        <taxon>Bacillales</taxon>
        <taxon>Paenibacillaceae</taxon>
        <taxon>Brevibacillus</taxon>
    </lineage>
</organism>
<proteinExistence type="predicted"/>
<evidence type="ECO:0000313" key="5">
    <source>
        <dbReference type="EMBL" id="AKF94110.1"/>
    </source>
</evidence>
<feature type="domain" description="Metallo-beta-lactamase" evidence="4">
    <location>
        <begin position="34"/>
        <end position="251"/>
    </location>
</feature>
<dbReference type="InterPro" id="IPR050662">
    <property type="entry name" value="Sec-metab_biosynth-thioest"/>
</dbReference>
<dbReference type="SMART" id="SM00849">
    <property type="entry name" value="Lactamase_B"/>
    <property type="match status" value="1"/>
</dbReference>
<gene>
    <name evidence="5" type="ORF">EX87_10995</name>
</gene>